<proteinExistence type="predicted"/>
<protein>
    <submittedName>
        <fullName evidence="1">Uncharacterized protein</fullName>
    </submittedName>
</protein>
<dbReference type="RefSeq" id="WP_281085296.1">
    <property type="nucleotide sequence ID" value="NZ_DUJU01000038.1"/>
</dbReference>
<comment type="caution">
    <text evidence="1">The sequence shown here is derived from an EMBL/GenBank/DDBJ whole genome shotgun (WGS) entry which is preliminary data.</text>
</comment>
<accession>A0A832W8S8</accession>
<gene>
    <name evidence="1" type="ORF">HA338_03245</name>
</gene>
<dbReference type="AlphaFoldDB" id="A0A832W8S8"/>
<sequence>MHSICEEEFRVFQLLLIPGKVVYLEVENIICKEKTGFREDEKGKSLMTTESSE</sequence>
<dbReference type="EMBL" id="DUJU01000038">
    <property type="protein sequence ID" value="HIH93081.1"/>
    <property type="molecule type" value="Genomic_DNA"/>
</dbReference>
<reference evidence="1" key="1">
    <citation type="journal article" date="2020" name="bioRxiv">
        <title>A rank-normalized archaeal taxonomy based on genome phylogeny resolves widespread incomplete and uneven classifications.</title>
        <authorList>
            <person name="Rinke C."/>
            <person name="Chuvochina M."/>
            <person name="Mussig A.J."/>
            <person name="Chaumeil P.-A."/>
            <person name="Waite D.W."/>
            <person name="Whitman W.B."/>
            <person name="Parks D.H."/>
            <person name="Hugenholtz P."/>
        </authorList>
    </citation>
    <scope>NUCLEOTIDE SEQUENCE</scope>
    <source>
        <strain evidence="1">UBA8876</strain>
    </source>
</reference>
<evidence type="ECO:0000313" key="2">
    <source>
        <dbReference type="Proteomes" id="UP000600774"/>
    </source>
</evidence>
<name>A0A832W8S8_9EURY</name>
<organism evidence="1 2">
    <name type="scientific">Methanosarcina acetivorans</name>
    <dbReference type="NCBI Taxonomy" id="2214"/>
    <lineage>
        <taxon>Archaea</taxon>
        <taxon>Methanobacteriati</taxon>
        <taxon>Methanobacteriota</taxon>
        <taxon>Stenosarchaea group</taxon>
        <taxon>Methanomicrobia</taxon>
        <taxon>Methanosarcinales</taxon>
        <taxon>Methanosarcinaceae</taxon>
        <taxon>Methanosarcina</taxon>
    </lineage>
</organism>
<evidence type="ECO:0000313" key="1">
    <source>
        <dbReference type="EMBL" id="HIH93081.1"/>
    </source>
</evidence>
<dbReference type="Proteomes" id="UP000600774">
    <property type="component" value="Unassembled WGS sequence"/>
</dbReference>